<dbReference type="PANTHER" id="PTHR35526:SF3">
    <property type="entry name" value="ANTI-SIGMA-F FACTOR RSBW"/>
    <property type="match status" value="1"/>
</dbReference>
<accession>A0ABN3PV96</accession>
<dbReference type="EMBL" id="BAAATD010000004">
    <property type="protein sequence ID" value="GAA2600516.1"/>
    <property type="molecule type" value="Genomic_DNA"/>
</dbReference>
<evidence type="ECO:0000313" key="4">
    <source>
        <dbReference type="EMBL" id="GAA2600516.1"/>
    </source>
</evidence>
<feature type="region of interest" description="Disordered" evidence="2">
    <location>
        <begin position="1"/>
        <end position="30"/>
    </location>
</feature>
<keyword evidence="1" id="KW-0808">Transferase</keyword>
<proteinExistence type="predicted"/>
<sequence length="213" mass="22272">MTGEHRTIERPSDPAEPHAEAHAAPTAPHAAHLPAVTSAATSAVASAVAARALPSTTVTADAPPAVLAVAEPRDTLRPPDVLGSPDVLLGELNLPAAHASVPLARGFSRSITTACQIPDVRDDAEVLVSELVTNAVQHAAVSGATLCLRMLRAGTRLRIEVHDPSPVLPRAVRINLLEETGRGWFLVAIIAERHGIEQTSAGKSVWCEVPAWP</sequence>
<dbReference type="Proteomes" id="UP001501509">
    <property type="component" value="Unassembled WGS sequence"/>
</dbReference>
<comment type="caution">
    <text evidence="4">The sequence shown here is derived from an EMBL/GenBank/DDBJ whole genome shotgun (WGS) entry which is preliminary data.</text>
</comment>
<keyword evidence="1" id="KW-0723">Serine/threonine-protein kinase</keyword>
<dbReference type="PANTHER" id="PTHR35526">
    <property type="entry name" value="ANTI-SIGMA-F FACTOR RSBW-RELATED"/>
    <property type="match status" value="1"/>
</dbReference>
<feature type="compositionally biased region" description="Basic and acidic residues" evidence="2">
    <location>
        <begin position="1"/>
        <end position="21"/>
    </location>
</feature>
<dbReference type="InterPro" id="IPR050267">
    <property type="entry name" value="Anti-sigma-factor_SerPK"/>
</dbReference>
<dbReference type="InterPro" id="IPR036890">
    <property type="entry name" value="HATPase_C_sf"/>
</dbReference>
<keyword evidence="1" id="KW-0418">Kinase</keyword>
<reference evidence="4 5" key="1">
    <citation type="journal article" date="2019" name="Int. J. Syst. Evol. Microbiol.">
        <title>The Global Catalogue of Microorganisms (GCM) 10K type strain sequencing project: providing services to taxonomists for standard genome sequencing and annotation.</title>
        <authorList>
            <consortium name="The Broad Institute Genomics Platform"/>
            <consortium name="The Broad Institute Genome Sequencing Center for Infectious Disease"/>
            <person name="Wu L."/>
            <person name="Ma J."/>
        </authorList>
    </citation>
    <scope>NUCLEOTIDE SEQUENCE [LARGE SCALE GENOMIC DNA]</scope>
    <source>
        <strain evidence="4 5">JCM 6833</strain>
    </source>
</reference>
<organism evidence="4 5">
    <name type="scientific">Actinomadura fulvescens</name>
    <dbReference type="NCBI Taxonomy" id="46160"/>
    <lineage>
        <taxon>Bacteria</taxon>
        <taxon>Bacillati</taxon>
        <taxon>Actinomycetota</taxon>
        <taxon>Actinomycetes</taxon>
        <taxon>Streptosporangiales</taxon>
        <taxon>Thermomonosporaceae</taxon>
        <taxon>Actinomadura</taxon>
    </lineage>
</organism>
<keyword evidence="5" id="KW-1185">Reference proteome</keyword>
<dbReference type="SUPFAM" id="SSF55874">
    <property type="entry name" value="ATPase domain of HSP90 chaperone/DNA topoisomerase II/histidine kinase"/>
    <property type="match status" value="1"/>
</dbReference>
<dbReference type="Gene3D" id="3.30.565.10">
    <property type="entry name" value="Histidine kinase-like ATPase, C-terminal domain"/>
    <property type="match status" value="1"/>
</dbReference>
<feature type="domain" description="Histidine kinase/HSP90-like ATPase" evidence="3">
    <location>
        <begin position="95"/>
        <end position="206"/>
    </location>
</feature>
<evidence type="ECO:0000259" key="3">
    <source>
        <dbReference type="Pfam" id="PF13581"/>
    </source>
</evidence>
<protein>
    <recommendedName>
        <fullName evidence="3">Histidine kinase/HSP90-like ATPase domain-containing protein</fullName>
    </recommendedName>
</protein>
<gene>
    <name evidence="4" type="ORF">GCM10010411_37740</name>
</gene>
<evidence type="ECO:0000256" key="1">
    <source>
        <dbReference type="ARBA" id="ARBA00022527"/>
    </source>
</evidence>
<dbReference type="CDD" id="cd16936">
    <property type="entry name" value="HATPase_RsbW-like"/>
    <property type="match status" value="1"/>
</dbReference>
<evidence type="ECO:0000256" key="2">
    <source>
        <dbReference type="SAM" id="MobiDB-lite"/>
    </source>
</evidence>
<name>A0ABN3PV96_9ACTN</name>
<dbReference type="RefSeq" id="WP_344542520.1">
    <property type="nucleotide sequence ID" value="NZ_BAAATD010000004.1"/>
</dbReference>
<evidence type="ECO:0000313" key="5">
    <source>
        <dbReference type="Proteomes" id="UP001501509"/>
    </source>
</evidence>
<dbReference type="Pfam" id="PF13581">
    <property type="entry name" value="HATPase_c_2"/>
    <property type="match status" value="1"/>
</dbReference>
<dbReference type="InterPro" id="IPR003594">
    <property type="entry name" value="HATPase_dom"/>
</dbReference>